<sequence length="427" mass="45870">MAVQQKKRDLIALASIPLIMTLGNSMLIPILPSLRKELQVSSLQVSLIITVYSVVAILLIPLAGFLSDRVGRKKVIIPCLAITGAGGLIAGLAPLWSDHTYGWILGGRVLQGIGAAGSAPVVIPLVGDMFKKESDVSAGLGLIETANTFGKVLSPILGSLLAVLAWYLPFLAIPVISAISLLMVAVLVRVPRRQEQPETLRQFFSEVKAVFNEKGRWLYAIFAVGGICMFLVFSFLFFLSQILEDRYNVHGAAKGGLLAIPTAALCLCSFTAGKWIGENKRRMKWLNFAGAAVAAAAMFICGFFRIDSVFMLFILIAIGGAGIGAALPCLDAMVTEGIDKKQRGTVTSIFSSIRFIGVAAGPPASSVLLEYSQRSLFFVMAAVGTASALLALIAIRPHSSEPNPGEIVQRFQPKQKNRRNRRLRTKA</sequence>
<dbReference type="AlphaFoldDB" id="A0A841T8L0"/>
<evidence type="ECO:0000256" key="2">
    <source>
        <dbReference type="ARBA" id="ARBA00022448"/>
    </source>
</evidence>
<dbReference type="Proteomes" id="UP000574133">
    <property type="component" value="Unassembled WGS sequence"/>
</dbReference>
<dbReference type="GO" id="GO:0022857">
    <property type="term" value="F:transmembrane transporter activity"/>
    <property type="evidence" value="ECO:0007669"/>
    <property type="project" value="InterPro"/>
</dbReference>
<feature type="domain" description="Major facilitator superfamily (MFS) profile" evidence="8">
    <location>
        <begin position="9"/>
        <end position="399"/>
    </location>
</feature>
<feature type="transmembrane region" description="Helical" evidence="7">
    <location>
        <begin position="164"/>
        <end position="188"/>
    </location>
</feature>
<evidence type="ECO:0000256" key="5">
    <source>
        <dbReference type="ARBA" id="ARBA00022989"/>
    </source>
</evidence>
<comment type="caution">
    <text evidence="9">The sequence shown here is derived from an EMBL/GenBank/DDBJ whole genome shotgun (WGS) entry which is preliminary data.</text>
</comment>
<evidence type="ECO:0000256" key="4">
    <source>
        <dbReference type="ARBA" id="ARBA00022692"/>
    </source>
</evidence>
<dbReference type="RefSeq" id="WP_185179122.1">
    <property type="nucleotide sequence ID" value="NZ_CBCSEP010000017.1"/>
</dbReference>
<feature type="transmembrane region" description="Helical" evidence="7">
    <location>
        <begin position="312"/>
        <end position="334"/>
    </location>
</feature>
<keyword evidence="10" id="KW-1185">Reference proteome</keyword>
<dbReference type="PANTHER" id="PTHR43124">
    <property type="entry name" value="PURINE EFFLUX PUMP PBUE"/>
    <property type="match status" value="1"/>
</dbReference>
<evidence type="ECO:0000256" key="6">
    <source>
        <dbReference type="ARBA" id="ARBA00023136"/>
    </source>
</evidence>
<feature type="transmembrane region" description="Helical" evidence="7">
    <location>
        <begin position="43"/>
        <end position="63"/>
    </location>
</feature>
<name>A0A841T8L0_9BACL</name>
<reference evidence="9 10" key="1">
    <citation type="submission" date="2020-08" db="EMBL/GenBank/DDBJ databases">
        <title>Cohnella phylogeny.</title>
        <authorList>
            <person name="Dunlap C."/>
        </authorList>
    </citation>
    <scope>NUCLEOTIDE SEQUENCE [LARGE SCALE GENOMIC DNA]</scope>
    <source>
        <strain evidence="9 10">DSM 103658</strain>
    </source>
</reference>
<dbReference type="PANTHER" id="PTHR43124:SF3">
    <property type="entry name" value="CHLORAMPHENICOL EFFLUX PUMP RV0191"/>
    <property type="match status" value="1"/>
</dbReference>
<feature type="transmembrane region" description="Helical" evidence="7">
    <location>
        <begin position="376"/>
        <end position="395"/>
    </location>
</feature>
<evidence type="ECO:0000256" key="7">
    <source>
        <dbReference type="SAM" id="Phobius"/>
    </source>
</evidence>
<dbReference type="InterPro" id="IPR001958">
    <property type="entry name" value="Tet-R_TetA/multi-R_MdtG-like"/>
</dbReference>
<accession>A0A841T8L0</accession>
<comment type="subcellular location">
    <subcellularLocation>
        <location evidence="1">Cell membrane</location>
        <topology evidence="1">Multi-pass membrane protein</topology>
    </subcellularLocation>
</comment>
<evidence type="ECO:0000259" key="8">
    <source>
        <dbReference type="PROSITE" id="PS50850"/>
    </source>
</evidence>
<protein>
    <submittedName>
        <fullName evidence="9">MFS transporter</fullName>
    </submittedName>
</protein>
<dbReference type="PRINTS" id="PR01035">
    <property type="entry name" value="TCRTETA"/>
</dbReference>
<dbReference type="InterPro" id="IPR036259">
    <property type="entry name" value="MFS_trans_sf"/>
</dbReference>
<feature type="transmembrane region" description="Helical" evidence="7">
    <location>
        <begin position="255"/>
        <end position="273"/>
    </location>
</feature>
<feature type="transmembrane region" description="Helical" evidence="7">
    <location>
        <begin position="12"/>
        <end position="31"/>
    </location>
</feature>
<feature type="transmembrane region" description="Helical" evidence="7">
    <location>
        <begin position="75"/>
        <end position="96"/>
    </location>
</feature>
<feature type="transmembrane region" description="Helical" evidence="7">
    <location>
        <begin position="346"/>
        <end position="364"/>
    </location>
</feature>
<dbReference type="SUPFAM" id="SSF103473">
    <property type="entry name" value="MFS general substrate transporter"/>
    <property type="match status" value="1"/>
</dbReference>
<keyword evidence="2" id="KW-0813">Transport</keyword>
<organism evidence="9 10">
    <name type="scientific">Cohnella lubricantis</name>
    <dbReference type="NCBI Taxonomy" id="2163172"/>
    <lineage>
        <taxon>Bacteria</taxon>
        <taxon>Bacillati</taxon>
        <taxon>Bacillota</taxon>
        <taxon>Bacilli</taxon>
        <taxon>Bacillales</taxon>
        <taxon>Paenibacillaceae</taxon>
        <taxon>Cohnella</taxon>
    </lineage>
</organism>
<dbReference type="InterPro" id="IPR011701">
    <property type="entry name" value="MFS"/>
</dbReference>
<evidence type="ECO:0000313" key="9">
    <source>
        <dbReference type="EMBL" id="MBB6677843.1"/>
    </source>
</evidence>
<dbReference type="InterPro" id="IPR050189">
    <property type="entry name" value="MFS_Efflux_Transporters"/>
</dbReference>
<keyword evidence="3" id="KW-1003">Cell membrane</keyword>
<dbReference type="Gene3D" id="1.20.1250.20">
    <property type="entry name" value="MFS general substrate transporter like domains"/>
    <property type="match status" value="1"/>
</dbReference>
<proteinExistence type="predicted"/>
<dbReference type="PROSITE" id="PS50850">
    <property type="entry name" value="MFS"/>
    <property type="match status" value="1"/>
</dbReference>
<keyword evidence="4 7" id="KW-0812">Transmembrane</keyword>
<dbReference type="InterPro" id="IPR020846">
    <property type="entry name" value="MFS_dom"/>
</dbReference>
<dbReference type="GO" id="GO:0005886">
    <property type="term" value="C:plasma membrane"/>
    <property type="evidence" value="ECO:0007669"/>
    <property type="project" value="UniProtKB-SubCell"/>
</dbReference>
<gene>
    <name evidence="9" type="ORF">H4Q31_10960</name>
</gene>
<evidence type="ECO:0000256" key="3">
    <source>
        <dbReference type="ARBA" id="ARBA00022475"/>
    </source>
</evidence>
<keyword evidence="6 7" id="KW-0472">Membrane</keyword>
<feature type="transmembrane region" description="Helical" evidence="7">
    <location>
        <begin position="217"/>
        <end position="243"/>
    </location>
</feature>
<dbReference type="CDD" id="cd17474">
    <property type="entry name" value="MFS_YfmO_like"/>
    <property type="match status" value="1"/>
</dbReference>
<dbReference type="EMBL" id="JACJVN010000039">
    <property type="protein sequence ID" value="MBB6677843.1"/>
    <property type="molecule type" value="Genomic_DNA"/>
</dbReference>
<evidence type="ECO:0000313" key="10">
    <source>
        <dbReference type="Proteomes" id="UP000574133"/>
    </source>
</evidence>
<evidence type="ECO:0000256" key="1">
    <source>
        <dbReference type="ARBA" id="ARBA00004651"/>
    </source>
</evidence>
<dbReference type="Pfam" id="PF07690">
    <property type="entry name" value="MFS_1"/>
    <property type="match status" value="1"/>
</dbReference>
<keyword evidence="5 7" id="KW-1133">Transmembrane helix</keyword>
<feature type="transmembrane region" description="Helical" evidence="7">
    <location>
        <begin position="285"/>
        <end position="306"/>
    </location>
</feature>